<reference evidence="2" key="1">
    <citation type="submission" date="2020-10" db="EMBL/GenBank/DDBJ databases">
        <authorList>
            <person name="Han B."/>
            <person name="Lu T."/>
            <person name="Zhao Q."/>
            <person name="Huang X."/>
            <person name="Zhao Y."/>
        </authorList>
    </citation>
    <scope>NUCLEOTIDE SEQUENCE</scope>
</reference>
<name>A0A811N025_9POAL</name>
<evidence type="ECO:0000313" key="2">
    <source>
        <dbReference type="EMBL" id="CAD6215195.1"/>
    </source>
</evidence>
<dbReference type="EMBL" id="CAJGYO010000002">
    <property type="protein sequence ID" value="CAD6215195.1"/>
    <property type="molecule type" value="Genomic_DNA"/>
</dbReference>
<accession>A0A811N025</accession>
<proteinExistence type="predicted"/>
<sequence length="182" mass="19786">MAAIPSFLMSSFLYRSALIAGEAAATRAITRCADYRREAQNKIILIPTNANRTKKSIKLMPQLPMPNRTEKSIKLLSQLSMQHSPQQRTKISMDWGGRRKESVIHLGELIDIPDGLIGRADIAVGFGERAVQVLLETGRLLPHRQPPPRSWGPAAQAASAPESSGRTAPDLLVLGEEAACPG</sequence>
<gene>
    <name evidence="2" type="ORF">NCGR_LOCUS10463</name>
</gene>
<dbReference type="AlphaFoldDB" id="A0A811N025"/>
<keyword evidence="3" id="KW-1185">Reference proteome</keyword>
<feature type="region of interest" description="Disordered" evidence="1">
    <location>
        <begin position="142"/>
        <end position="171"/>
    </location>
</feature>
<evidence type="ECO:0000313" key="3">
    <source>
        <dbReference type="Proteomes" id="UP000604825"/>
    </source>
</evidence>
<evidence type="ECO:0000256" key="1">
    <source>
        <dbReference type="SAM" id="MobiDB-lite"/>
    </source>
</evidence>
<feature type="compositionally biased region" description="Low complexity" evidence="1">
    <location>
        <begin position="153"/>
        <end position="164"/>
    </location>
</feature>
<comment type="caution">
    <text evidence="2">The sequence shown here is derived from an EMBL/GenBank/DDBJ whole genome shotgun (WGS) entry which is preliminary data.</text>
</comment>
<protein>
    <submittedName>
        <fullName evidence="2">Uncharacterized protein</fullName>
    </submittedName>
</protein>
<dbReference type="Proteomes" id="UP000604825">
    <property type="component" value="Unassembled WGS sequence"/>
</dbReference>
<organism evidence="2 3">
    <name type="scientific">Miscanthus lutarioriparius</name>
    <dbReference type="NCBI Taxonomy" id="422564"/>
    <lineage>
        <taxon>Eukaryota</taxon>
        <taxon>Viridiplantae</taxon>
        <taxon>Streptophyta</taxon>
        <taxon>Embryophyta</taxon>
        <taxon>Tracheophyta</taxon>
        <taxon>Spermatophyta</taxon>
        <taxon>Magnoliopsida</taxon>
        <taxon>Liliopsida</taxon>
        <taxon>Poales</taxon>
        <taxon>Poaceae</taxon>
        <taxon>PACMAD clade</taxon>
        <taxon>Panicoideae</taxon>
        <taxon>Andropogonodae</taxon>
        <taxon>Andropogoneae</taxon>
        <taxon>Saccharinae</taxon>
        <taxon>Miscanthus</taxon>
    </lineage>
</organism>